<keyword evidence="8" id="KW-0067">ATP-binding</keyword>
<feature type="region of interest" description="Disordered" evidence="22">
    <location>
        <begin position="483"/>
        <end position="538"/>
    </location>
</feature>
<dbReference type="Pfam" id="PF00179">
    <property type="entry name" value="UQ_con"/>
    <property type="match status" value="1"/>
</dbReference>
<dbReference type="CDD" id="cd23837">
    <property type="entry name" value="UBCc_UBE2O"/>
    <property type="match status" value="1"/>
</dbReference>
<comment type="function">
    <text evidence="14">E2/E3 hybrid ubiquitin-protein ligase that displays both E2 and E3 ligase activities and mediates monoubiquitination of target proteins. Negatively regulates TRAF6-mediated NF-kappa-B activation independently of its E2 activity. Acts as a positive regulator of BMP7 signaling by mediating monoubiquitination of SMAD6, thereby regulating adipogenesis. Mediates monoubiquitination at different sites of the nuclear localization signal (NLS) of BAP1, leading to cytoplasmic retention of BAP1. Also able to monoubiquitinate the NLS of other chromatin-associated proteins, such as INO80 and CXXC1, affecting their subcellular location. Acts as a regulator of retrograde transport by assisting the TRIM27:MAGEL2 E3 ubiquitin ligase complex to mediate 'Lys-63'-linked ubiquitination of WASHC1, leading to promote endosomal F-actin assembly.</text>
</comment>
<dbReference type="InterPro" id="IPR000608">
    <property type="entry name" value="UBC"/>
</dbReference>
<feature type="compositionally biased region" description="Low complexity" evidence="22">
    <location>
        <begin position="497"/>
        <end position="509"/>
    </location>
</feature>
<evidence type="ECO:0000256" key="11">
    <source>
        <dbReference type="ARBA" id="ARBA00023242"/>
    </source>
</evidence>
<evidence type="ECO:0000256" key="17">
    <source>
        <dbReference type="ARBA" id="ARBA00077073"/>
    </source>
</evidence>
<feature type="compositionally biased region" description="Gly residues" evidence="22">
    <location>
        <begin position="121"/>
        <end position="144"/>
    </location>
</feature>
<keyword evidence="10 21" id="KW-0175">Coiled coil</keyword>
<dbReference type="SMART" id="SM00212">
    <property type="entry name" value="UBCc"/>
    <property type="match status" value="1"/>
</dbReference>
<dbReference type="SUPFAM" id="SSF54495">
    <property type="entry name" value="UBC-like"/>
    <property type="match status" value="1"/>
</dbReference>
<sequence length="1266" mass="139490">KLALGLFRFGVGPQKASMDTPQGHVCRAGKLIIKSLFVRCRQTVPNEASLHVNLQDQTHSPAVSPSSEPPSGAHSPTAGGTQRLLFTHDLVYGKHRGAMRFGLVRMIHGEEDFEDSDSEIGGDGGGRGGGGGGGGGGGEGGGTPGNSDNESGAADTRSWPLGRGFVRVQWYPEGTKQDVRETKLKLEDRSIVPRDFVRRMSSNDKQCGIVTNINTECAVKLVGTNCALYPVNSKDLQHVWSFMYGDYIVYDFWLGKVYDLSIQIVVKLSNGARCSMSEEDGAKLYDIYPHISDVGLFFDDAYGFYPGQVLIGPSKVFANVQWLYGVKPVLSKKSKFRVVVEEVQVVELKVTWITKSYSPKGSDSVFPPPSTITQENLCRVKRLGYFDHTQRQLGERALYVFPAKSETTRITCEGPDGASAHPEDPVVRKVQLICFVIRCTPDCPDDNSVPCYPNNGAVPCQDALEEGKEPLDVLQGQCAHLGEQESDEEPGDDTDDTSSVTSSASSTASLQSGPTRKKSIPLSIRNLKRKHKKKRTKFSREFKPGDRVAVEVVSTVTSADVMWKDGRLETGIRSNDLIPIQHLDNHEFCPGDYVVDKRSQAFQDPGIYGVIQSGDHKARTCVVIGEEEDVSVYDIADHPDFHFHTTDIVIRIGNSDTEDCENERSVGQVCRVDLSSKVEVVWADNSKTIVLPQHLYNVESEIEETYYDSAEGSSSGASSEEWEDESDSWETDNGQVEEEPGAGETIPDSSPITGATADGKTHGKPSKETPPRGFRELKEALKILESLKNMTVEQLWTGSPTSPTAEPSATKKRFLDDIKKLQENLKKTLDNVAIVEEDKMEAAIEEEKVTAPVLAEPQTPVRSEWPSDTPVLCQQSGGKPGVTFTSAKGEVFSVLEWAPDTHSFKKMEFQPAEAKKFFSTVRKEMALLATSLPDGIMVKTFEDRMDLFSALIKGPNRTPYEDGLFLFDIQLPNIYPAVPPLFRYLSQCSGRLNPNLYDNGKVCVSLLGTWIGKGTERWTSKSSLLQVLISIQGLILVNEPYYNEAGFDSDRGLQEGYENSRCYNEMALIKMVQSMIQLLQQAVEVFQQEICEHFACSGWRLVRRLESWLELDEAVTDRALRCGVSSLHGEPLEEIPSALAYSSPSKQDVRSEEELEDSGLSPSTVGPSGPPGSDGQRDLSQNSEYDSSVVGGAGSEIPEGSEEESQPVVRPKKRRKSYRSFLPERSGYPDIGFPLFPLSKGFVKSMRVVLQQYRATLTAAGIPENK</sequence>
<evidence type="ECO:0000256" key="10">
    <source>
        <dbReference type="ARBA" id="ARBA00023054"/>
    </source>
</evidence>
<dbReference type="PANTHER" id="PTHR46116">
    <property type="entry name" value="(E3-INDEPENDENT) E2 UBIQUITIN-CONJUGATING ENZYME"/>
    <property type="match status" value="1"/>
</dbReference>
<dbReference type="InterPro" id="IPR016135">
    <property type="entry name" value="UBQ-conjugating_enzyme/RWD"/>
</dbReference>
<accession>A0A671LJ57</accession>
<evidence type="ECO:0000256" key="4">
    <source>
        <dbReference type="ARBA" id="ARBA00022553"/>
    </source>
</evidence>
<evidence type="ECO:0000256" key="1">
    <source>
        <dbReference type="ARBA" id="ARBA00004123"/>
    </source>
</evidence>
<dbReference type="Pfam" id="PF23044">
    <property type="entry name" value="SH3-C_UBE2O"/>
    <property type="match status" value="1"/>
</dbReference>
<evidence type="ECO:0000256" key="5">
    <source>
        <dbReference type="ARBA" id="ARBA00022679"/>
    </source>
</evidence>
<keyword evidence="9" id="KW-0832">Ubl conjugation</keyword>
<keyword evidence="7" id="KW-0833">Ubl conjugation pathway</keyword>
<dbReference type="EC" id="2.3.2.24" evidence="13"/>
<feature type="region of interest" description="Disordered" evidence="22">
    <location>
        <begin position="57"/>
        <end position="80"/>
    </location>
</feature>
<dbReference type="Proteomes" id="UP000472260">
    <property type="component" value="Unassembled WGS sequence"/>
</dbReference>
<dbReference type="InterPro" id="IPR057734">
    <property type="entry name" value="UBE2O-like_SH3-C"/>
</dbReference>
<evidence type="ECO:0000256" key="21">
    <source>
        <dbReference type="SAM" id="Coils"/>
    </source>
</evidence>
<evidence type="ECO:0000256" key="12">
    <source>
        <dbReference type="ARBA" id="ARBA00035845"/>
    </source>
</evidence>
<dbReference type="GO" id="GO:0061631">
    <property type="term" value="F:ubiquitin conjugating enzyme activity"/>
    <property type="evidence" value="ECO:0007669"/>
    <property type="project" value="UniProtKB-EC"/>
</dbReference>
<evidence type="ECO:0000256" key="7">
    <source>
        <dbReference type="ARBA" id="ARBA00022786"/>
    </source>
</evidence>
<dbReference type="Pfam" id="PF23048">
    <property type="entry name" value="SH3-A_UBE2O"/>
    <property type="match status" value="1"/>
</dbReference>
<dbReference type="Pfam" id="PF23043">
    <property type="entry name" value="SH3-B_UBE2O"/>
    <property type="match status" value="1"/>
</dbReference>
<feature type="compositionally biased region" description="Low complexity" evidence="22">
    <location>
        <begin position="1158"/>
        <end position="1174"/>
    </location>
</feature>
<keyword evidence="4" id="KW-0597">Phosphoprotein</keyword>
<feature type="region of interest" description="Disordered" evidence="22">
    <location>
        <begin position="707"/>
        <end position="774"/>
    </location>
</feature>
<evidence type="ECO:0000256" key="15">
    <source>
        <dbReference type="ARBA" id="ARBA00065490"/>
    </source>
</evidence>
<organism evidence="24 25">
    <name type="scientific">Sinocyclocheilus anshuiensis</name>
    <dbReference type="NCBI Taxonomy" id="1608454"/>
    <lineage>
        <taxon>Eukaryota</taxon>
        <taxon>Metazoa</taxon>
        <taxon>Chordata</taxon>
        <taxon>Craniata</taxon>
        <taxon>Vertebrata</taxon>
        <taxon>Euteleostomi</taxon>
        <taxon>Actinopterygii</taxon>
        <taxon>Neopterygii</taxon>
        <taxon>Teleostei</taxon>
        <taxon>Ostariophysi</taxon>
        <taxon>Cypriniformes</taxon>
        <taxon>Cyprinidae</taxon>
        <taxon>Cyprininae</taxon>
        <taxon>Sinocyclocheilus</taxon>
    </lineage>
</organism>
<gene>
    <name evidence="24" type="primary">ube2o</name>
</gene>
<evidence type="ECO:0000256" key="22">
    <source>
        <dbReference type="SAM" id="MobiDB-lite"/>
    </source>
</evidence>
<evidence type="ECO:0000256" key="20">
    <source>
        <dbReference type="ARBA" id="ARBA00082143"/>
    </source>
</evidence>
<keyword evidence="6" id="KW-0547">Nucleotide-binding</keyword>
<dbReference type="Gene3D" id="3.10.110.10">
    <property type="entry name" value="Ubiquitin Conjugating Enzyme"/>
    <property type="match status" value="1"/>
</dbReference>
<reference evidence="24" key="2">
    <citation type="submission" date="2025-09" db="UniProtKB">
        <authorList>
            <consortium name="Ensembl"/>
        </authorList>
    </citation>
    <scope>IDENTIFICATION</scope>
</reference>
<feature type="compositionally biased region" description="Acidic residues" evidence="22">
    <location>
        <begin position="484"/>
        <end position="496"/>
    </location>
</feature>
<evidence type="ECO:0000256" key="18">
    <source>
        <dbReference type="ARBA" id="ARBA00077504"/>
    </source>
</evidence>
<feature type="coiled-coil region" evidence="21">
    <location>
        <begin position="811"/>
        <end position="838"/>
    </location>
</feature>
<dbReference type="GO" id="GO:0005737">
    <property type="term" value="C:cytoplasm"/>
    <property type="evidence" value="ECO:0007669"/>
    <property type="project" value="UniProtKB-SubCell"/>
</dbReference>
<comment type="catalytic activity">
    <reaction evidence="12">
        <text>S-ubiquitinyl-[E1 ubiquitin-activating enzyme]-L-cysteine + [acceptor protein]-L-lysine = [E1 ubiquitin-activating enzyme]-L-cysteine + N(6)-monoubiquitinyl-[acceptor protein]-L-lysine.</text>
        <dbReference type="EC" id="2.3.2.24"/>
    </reaction>
</comment>
<keyword evidence="5" id="KW-0808">Transferase</keyword>
<evidence type="ECO:0000256" key="3">
    <source>
        <dbReference type="ARBA" id="ARBA00022490"/>
    </source>
</evidence>
<dbReference type="InterPro" id="IPR057732">
    <property type="entry name" value="SH3-A_UBE2O"/>
</dbReference>
<feature type="domain" description="UBC core" evidence="23">
    <location>
        <begin position="916"/>
        <end position="1076"/>
    </location>
</feature>
<name>A0A671LJ57_9TELE</name>
<feature type="compositionally biased region" description="Low complexity" evidence="22">
    <location>
        <begin position="60"/>
        <end position="71"/>
    </location>
</feature>
<keyword evidence="11" id="KW-0539">Nucleus</keyword>
<evidence type="ECO:0000256" key="16">
    <source>
        <dbReference type="ARBA" id="ARBA00076102"/>
    </source>
</evidence>
<feature type="region of interest" description="Disordered" evidence="22">
    <location>
        <begin position="112"/>
        <end position="158"/>
    </location>
</feature>
<proteinExistence type="predicted"/>
<evidence type="ECO:0000256" key="8">
    <source>
        <dbReference type="ARBA" id="ARBA00022840"/>
    </source>
</evidence>
<keyword evidence="3" id="KW-0963">Cytoplasm</keyword>
<dbReference type="FunFam" id="3.10.110.10:FF:000045">
    <property type="entry name" value="Ubiquitin conjugating enzyme E2 O"/>
    <property type="match status" value="1"/>
</dbReference>
<evidence type="ECO:0000256" key="6">
    <source>
        <dbReference type="ARBA" id="ARBA00022741"/>
    </source>
</evidence>
<evidence type="ECO:0000256" key="9">
    <source>
        <dbReference type="ARBA" id="ARBA00022843"/>
    </source>
</evidence>
<comment type="subunit">
    <text evidence="15">Interacts with CPNE1 (via VWFA domain) and CPNE4 (via VWFA domain). Interacts with UBR2.</text>
</comment>
<reference evidence="24" key="1">
    <citation type="submission" date="2025-08" db="UniProtKB">
        <authorList>
            <consortium name="Ensembl"/>
        </authorList>
    </citation>
    <scope>IDENTIFICATION</scope>
</reference>
<evidence type="ECO:0000259" key="23">
    <source>
        <dbReference type="PROSITE" id="PS50127"/>
    </source>
</evidence>
<evidence type="ECO:0000256" key="13">
    <source>
        <dbReference type="ARBA" id="ARBA00039076"/>
    </source>
</evidence>
<evidence type="ECO:0000256" key="14">
    <source>
        <dbReference type="ARBA" id="ARBA00057012"/>
    </source>
</evidence>
<protein>
    <recommendedName>
        <fullName evidence="13">(E3-independent) E2 ubiquitin-conjugating enzyme</fullName>
        <ecNumber evidence="13">2.3.2.24</ecNumber>
    </recommendedName>
    <alternativeName>
        <fullName evidence="17">E2/E3 hybrid ubiquitin-protein ligase UBE2O</fullName>
    </alternativeName>
    <alternativeName>
        <fullName evidence="20">Ubiquitin carrier protein O</fullName>
    </alternativeName>
    <alternativeName>
        <fullName evidence="16">Ubiquitin-conjugating enzyme E2 O</fullName>
    </alternativeName>
    <alternativeName>
        <fullName evidence="19">Ubiquitin-conjugating enzyme E2 of 230 kDa</fullName>
    </alternativeName>
    <alternativeName>
        <fullName evidence="18">Ubiquitin-protein ligase O</fullName>
    </alternativeName>
</protein>
<comment type="subcellular location">
    <subcellularLocation>
        <location evidence="2">Cytoplasm</location>
    </subcellularLocation>
    <subcellularLocation>
        <location evidence="1">Nucleus</location>
    </subcellularLocation>
</comment>
<dbReference type="GO" id="GO:0005634">
    <property type="term" value="C:nucleus"/>
    <property type="evidence" value="ECO:0007669"/>
    <property type="project" value="UniProtKB-SubCell"/>
</dbReference>
<dbReference type="GO" id="GO:0005524">
    <property type="term" value="F:ATP binding"/>
    <property type="evidence" value="ECO:0007669"/>
    <property type="project" value="UniProtKB-KW"/>
</dbReference>
<evidence type="ECO:0000256" key="19">
    <source>
        <dbReference type="ARBA" id="ARBA00081850"/>
    </source>
</evidence>
<feature type="compositionally biased region" description="Basic and acidic residues" evidence="22">
    <location>
        <begin position="759"/>
        <end position="774"/>
    </location>
</feature>
<dbReference type="PANTHER" id="PTHR46116:SF15">
    <property type="entry name" value="(E3-INDEPENDENT) E2 UBIQUITIN-CONJUGATING ENZYME"/>
    <property type="match status" value="1"/>
</dbReference>
<evidence type="ECO:0000313" key="24">
    <source>
        <dbReference type="Ensembl" id="ENSSANP00000018366.1"/>
    </source>
</evidence>
<evidence type="ECO:0000313" key="25">
    <source>
        <dbReference type="Proteomes" id="UP000472260"/>
    </source>
</evidence>
<dbReference type="AlphaFoldDB" id="A0A671LJ57"/>
<feature type="compositionally biased region" description="Acidic residues" evidence="22">
    <location>
        <begin position="720"/>
        <end position="741"/>
    </location>
</feature>
<feature type="compositionally biased region" description="Basic residues" evidence="22">
    <location>
        <begin position="526"/>
        <end position="537"/>
    </location>
</feature>
<keyword evidence="25" id="KW-1185">Reference proteome</keyword>
<feature type="region of interest" description="Disordered" evidence="22">
    <location>
        <begin position="1135"/>
        <end position="1226"/>
    </location>
</feature>
<dbReference type="PROSITE" id="PS50127">
    <property type="entry name" value="UBC_2"/>
    <property type="match status" value="1"/>
</dbReference>
<dbReference type="InterPro" id="IPR057735">
    <property type="entry name" value="UBE2O-like_tSH3-B"/>
</dbReference>
<dbReference type="Ensembl" id="ENSSANT00000019599.1">
    <property type="protein sequence ID" value="ENSSANP00000018366.1"/>
    <property type="gene ID" value="ENSSANG00000009600.1"/>
</dbReference>
<feature type="compositionally biased region" description="Low complexity" evidence="22">
    <location>
        <begin position="709"/>
        <end position="719"/>
    </location>
</feature>
<dbReference type="InterPro" id="IPR057733">
    <property type="entry name" value="UBE2O-like_SH3-B"/>
</dbReference>
<dbReference type="Pfam" id="PF23046">
    <property type="entry name" value="tSH3-B_UBE2O"/>
    <property type="match status" value="1"/>
</dbReference>
<evidence type="ECO:0000256" key="2">
    <source>
        <dbReference type="ARBA" id="ARBA00004496"/>
    </source>
</evidence>